<gene>
    <name evidence="6" type="ORF">KSF_080680</name>
</gene>
<name>A0A8J3N719_9CHLR</name>
<dbReference type="EMBL" id="BNJK01000002">
    <property type="protein sequence ID" value="GHO98020.1"/>
    <property type="molecule type" value="Genomic_DNA"/>
</dbReference>
<evidence type="ECO:0000259" key="5">
    <source>
        <dbReference type="Pfam" id="PF01229"/>
    </source>
</evidence>
<dbReference type="SUPFAM" id="SSF51445">
    <property type="entry name" value="(Trans)glycosidases"/>
    <property type="match status" value="1"/>
</dbReference>
<comment type="similarity">
    <text evidence="1">Belongs to the glycosyl hydrolase 39 family.</text>
</comment>
<evidence type="ECO:0000256" key="4">
    <source>
        <dbReference type="SAM" id="Phobius"/>
    </source>
</evidence>
<reference evidence="6" key="1">
    <citation type="submission" date="2020-10" db="EMBL/GenBank/DDBJ databases">
        <title>Taxonomic study of unclassified bacteria belonging to the class Ktedonobacteria.</title>
        <authorList>
            <person name="Yabe S."/>
            <person name="Wang C.M."/>
            <person name="Zheng Y."/>
            <person name="Sakai Y."/>
            <person name="Cavaletti L."/>
            <person name="Monciardini P."/>
            <person name="Donadio S."/>
        </authorList>
    </citation>
    <scope>NUCLEOTIDE SEQUENCE</scope>
    <source>
        <strain evidence="6">ID150040</strain>
    </source>
</reference>
<accession>A0A8J3N719</accession>
<proteinExistence type="inferred from homology"/>
<dbReference type="AlphaFoldDB" id="A0A8J3N719"/>
<dbReference type="InterPro" id="IPR017853">
    <property type="entry name" value="GH"/>
</dbReference>
<keyword evidence="3" id="KW-0326">Glycosidase</keyword>
<dbReference type="InterPro" id="IPR049166">
    <property type="entry name" value="GH39_cat"/>
</dbReference>
<evidence type="ECO:0000256" key="2">
    <source>
        <dbReference type="ARBA" id="ARBA00022801"/>
    </source>
</evidence>
<dbReference type="Pfam" id="PF01229">
    <property type="entry name" value="Glyco_hydro_39"/>
    <property type="match status" value="1"/>
</dbReference>
<dbReference type="Proteomes" id="UP000597444">
    <property type="component" value="Unassembled WGS sequence"/>
</dbReference>
<evidence type="ECO:0000313" key="6">
    <source>
        <dbReference type="EMBL" id="GHO98020.1"/>
    </source>
</evidence>
<dbReference type="RefSeq" id="WP_220208788.1">
    <property type="nucleotide sequence ID" value="NZ_BNJK01000002.1"/>
</dbReference>
<evidence type="ECO:0000313" key="7">
    <source>
        <dbReference type="Proteomes" id="UP000597444"/>
    </source>
</evidence>
<keyword evidence="2" id="KW-0378">Hydrolase</keyword>
<keyword evidence="4" id="KW-0812">Transmembrane</keyword>
<comment type="caution">
    <text evidence="6">The sequence shown here is derived from an EMBL/GenBank/DDBJ whole genome shotgun (WGS) entry which is preliminary data.</text>
</comment>
<sequence>MHLPSSGAYQRMLRACILFIVLVISVVSLSSIIPSSASTINRAQPPAARPGELLPGQQIWKQGVSSFVFGTNDTQEWYHNNVQTNPGIQQALKDAHFSLMRTFFFDRSLADNHPTTDGEIEQRLKTIENSGMSCLGVLANPLNTDFASHVVRYAGKRCLLYELGNEPDAAGIGIAEYLKQWNRVIPLLRQINPEARFIGPVVGVDNYLKDFLVGVKQSHVLPDAVSFHWYPCWHDTEDVCLSKADEVAEKVLTVRAWVKATLGKELPVGVTEWNFDPGSPTAPYGDDAEFMTRFTVEALLALIQSGATFACQFDAASATVYHDMFDYRTSQPKPQYYALKSLIQQYRL</sequence>
<evidence type="ECO:0000256" key="3">
    <source>
        <dbReference type="ARBA" id="ARBA00023295"/>
    </source>
</evidence>
<dbReference type="Gene3D" id="3.20.20.80">
    <property type="entry name" value="Glycosidases"/>
    <property type="match status" value="1"/>
</dbReference>
<feature type="domain" description="Glycosyl hydrolases family 39 N-terminal catalytic" evidence="5">
    <location>
        <begin position="160"/>
        <end position="327"/>
    </location>
</feature>
<feature type="transmembrane region" description="Helical" evidence="4">
    <location>
        <begin position="12"/>
        <end position="33"/>
    </location>
</feature>
<protein>
    <recommendedName>
        <fullName evidence="5">Glycosyl hydrolases family 39 N-terminal catalytic domain-containing protein</fullName>
    </recommendedName>
</protein>
<organism evidence="6 7">
    <name type="scientific">Reticulibacter mediterranei</name>
    <dbReference type="NCBI Taxonomy" id="2778369"/>
    <lineage>
        <taxon>Bacteria</taxon>
        <taxon>Bacillati</taxon>
        <taxon>Chloroflexota</taxon>
        <taxon>Ktedonobacteria</taxon>
        <taxon>Ktedonobacterales</taxon>
        <taxon>Reticulibacteraceae</taxon>
        <taxon>Reticulibacter</taxon>
    </lineage>
</organism>
<evidence type="ECO:0000256" key="1">
    <source>
        <dbReference type="ARBA" id="ARBA00008875"/>
    </source>
</evidence>
<keyword evidence="4" id="KW-1133">Transmembrane helix</keyword>
<keyword evidence="7" id="KW-1185">Reference proteome</keyword>
<keyword evidence="4" id="KW-0472">Membrane</keyword>
<dbReference type="GO" id="GO:0016798">
    <property type="term" value="F:hydrolase activity, acting on glycosyl bonds"/>
    <property type="evidence" value="ECO:0007669"/>
    <property type="project" value="UniProtKB-KW"/>
</dbReference>